<comment type="cofactor">
    <cofactor evidence="1">
        <name>FAD</name>
        <dbReference type="ChEBI" id="CHEBI:57692"/>
    </cofactor>
</comment>
<dbReference type="SUPFAM" id="SSF56176">
    <property type="entry name" value="FAD-binding/transporter-associated domain-like"/>
    <property type="match status" value="1"/>
</dbReference>
<dbReference type="GO" id="GO:0016491">
    <property type="term" value="F:oxidoreductase activity"/>
    <property type="evidence" value="ECO:0007669"/>
    <property type="project" value="UniProtKB-KW"/>
</dbReference>
<dbReference type="GO" id="GO:0071949">
    <property type="term" value="F:FAD binding"/>
    <property type="evidence" value="ECO:0007669"/>
    <property type="project" value="InterPro"/>
</dbReference>
<evidence type="ECO:0000256" key="4">
    <source>
        <dbReference type="ARBA" id="ARBA00022827"/>
    </source>
</evidence>
<sequence length="481" mass="52342">MQRGRVFLFAAALLVLFCAFEARGLTLAQLRARLATDEVRGPRDAGYNDLRTGYNQRYSRLPAVIVSPRNVTGVQLAIEYARTNNLTVSLRSGAHSAELLGVLDEAVVIDFSINMKSISIDVAQKIATVEPGMRWGDFYTATVPLGLGAPGGSCPGVGVGGSSLGGGANDLATVLGYSLDNVLGFQVVLANGSVVEASDDSHPDLFWALRGAGHGGLGVVTSITLQLSPIEPTFYSAWITYAWADFEALLNQVALYSQTMPDQVNLYFTGWKSAATLNVALSCFYNGPPDVGATVCGRWANASVTGVAPTSYSPTVEPYDATVRKGTDPKGRRSFTKGGLLTGLTRKAVRAIRRSLEDGPESDATTNTARLNLYWQGGKMLDRARDAVAFVHRTYPWNAVWLASYVPDAMTDEYARWITITNNRRMAPFMSGETYNNYPDLAMADWRWAYYAENYPRLRVIKAAYDPHQLFKGPQTIEPAI</sequence>
<name>L8GSI3_ACACF</name>
<keyword evidence="5" id="KW-0560">Oxidoreductase</keyword>
<dbReference type="STRING" id="1257118.L8GSI3"/>
<dbReference type="InterPro" id="IPR036318">
    <property type="entry name" value="FAD-bd_PCMH-like_sf"/>
</dbReference>
<evidence type="ECO:0000313" key="9">
    <source>
        <dbReference type="Proteomes" id="UP000011083"/>
    </source>
</evidence>
<dbReference type="Gene3D" id="3.30.465.10">
    <property type="match status" value="1"/>
</dbReference>
<dbReference type="InterPro" id="IPR012951">
    <property type="entry name" value="BBE"/>
</dbReference>
<dbReference type="GeneID" id="14916858"/>
<dbReference type="RefSeq" id="XP_004338147.1">
    <property type="nucleotide sequence ID" value="XM_004338099.1"/>
</dbReference>
<accession>L8GSI3</accession>
<dbReference type="OrthoDB" id="415825at2759"/>
<dbReference type="PANTHER" id="PTHR42973:SF39">
    <property type="entry name" value="FAD-BINDING PCMH-TYPE DOMAIN-CONTAINING PROTEIN"/>
    <property type="match status" value="1"/>
</dbReference>
<feature type="domain" description="FAD-binding PCMH-type" evidence="7">
    <location>
        <begin position="58"/>
        <end position="230"/>
    </location>
</feature>
<comment type="similarity">
    <text evidence="2">Belongs to the oxygen-dependent FAD-linked oxidoreductase family.</text>
</comment>
<dbReference type="PROSITE" id="PS51387">
    <property type="entry name" value="FAD_PCMH"/>
    <property type="match status" value="1"/>
</dbReference>
<dbReference type="Gene3D" id="3.30.43.10">
    <property type="entry name" value="Uridine Diphospho-n-acetylenolpyruvylglucosamine Reductase, domain 2"/>
    <property type="match status" value="1"/>
</dbReference>
<keyword evidence="6" id="KW-0732">Signal</keyword>
<dbReference type="EMBL" id="KB008006">
    <property type="protein sequence ID" value="ELR16134.1"/>
    <property type="molecule type" value="Genomic_DNA"/>
</dbReference>
<dbReference type="InterPro" id="IPR016166">
    <property type="entry name" value="FAD-bd_PCMH"/>
</dbReference>
<dbReference type="KEGG" id="acan:ACA1_177420"/>
<dbReference type="VEuPathDB" id="AmoebaDB:ACA1_177420"/>
<evidence type="ECO:0000313" key="8">
    <source>
        <dbReference type="EMBL" id="ELR16134.1"/>
    </source>
</evidence>
<evidence type="ECO:0000256" key="3">
    <source>
        <dbReference type="ARBA" id="ARBA00022630"/>
    </source>
</evidence>
<dbReference type="AlphaFoldDB" id="L8GSI3"/>
<dbReference type="InterPro" id="IPR006094">
    <property type="entry name" value="Oxid_FAD_bind_N"/>
</dbReference>
<dbReference type="Proteomes" id="UP000011083">
    <property type="component" value="Unassembled WGS sequence"/>
</dbReference>
<keyword evidence="3" id="KW-0285">Flavoprotein</keyword>
<dbReference type="Gene3D" id="3.40.462.20">
    <property type="match status" value="1"/>
</dbReference>
<organism evidence="8 9">
    <name type="scientific">Acanthamoeba castellanii (strain ATCC 30010 / Neff)</name>
    <dbReference type="NCBI Taxonomy" id="1257118"/>
    <lineage>
        <taxon>Eukaryota</taxon>
        <taxon>Amoebozoa</taxon>
        <taxon>Discosea</taxon>
        <taxon>Longamoebia</taxon>
        <taxon>Centramoebida</taxon>
        <taxon>Acanthamoebidae</taxon>
        <taxon>Acanthamoeba</taxon>
    </lineage>
</organism>
<dbReference type="Pfam" id="PF01565">
    <property type="entry name" value="FAD_binding_4"/>
    <property type="match status" value="1"/>
</dbReference>
<gene>
    <name evidence="8" type="ORF">ACA1_177420</name>
</gene>
<dbReference type="Pfam" id="PF08031">
    <property type="entry name" value="BBE"/>
    <property type="match status" value="1"/>
</dbReference>
<proteinExistence type="inferred from homology"/>
<dbReference type="InterPro" id="IPR016167">
    <property type="entry name" value="FAD-bd_PCMH_sub1"/>
</dbReference>
<evidence type="ECO:0000256" key="6">
    <source>
        <dbReference type="SAM" id="SignalP"/>
    </source>
</evidence>
<evidence type="ECO:0000256" key="1">
    <source>
        <dbReference type="ARBA" id="ARBA00001974"/>
    </source>
</evidence>
<evidence type="ECO:0000256" key="5">
    <source>
        <dbReference type="ARBA" id="ARBA00023002"/>
    </source>
</evidence>
<dbReference type="PANTHER" id="PTHR42973">
    <property type="entry name" value="BINDING OXIDOREDUCTASE, PUTATIVE (AFU_ORTHOLOGUE AFUA_1G17690)-RELATED"/>
    <property type="match status" value="1"/>
</dbReference>
<dbReference type="OMA" id="QPDEIWS"/>
<evidence type="ECO:0000256" key="2">
    <source>
        <dbReference type="ARBA" id="ARBA00005466"/>
    </source>
</evidence>
<reference evidence="8 9" key="1">
    <citation type="journal article" date="2013" name="Genome Biol.">
        <title>Genome of Acanthamoeba castellanii highlights extensive lateral gene transfer and early evolution of tyrosine kinase signaling.</title>
        <authorList>
            <person name="Clarke M."/>
            <person name="Lohan A.J."/>
            <person name="Liu B."/>
            <person name="Lagkouvardos I."/>
            <person name="Roy S."/>
            <person name="Zafar N."/>
            <person name="Bertelli C."/>
            <person name="Schilde C."/>
            <person name="Kianianmomeni A."/>
            <person name="Burglin T.R."/>
            <person name="Frech C."/>
            <person name="Turcotte B."/>
            <person name="Kopec K.O."/>
            <person name="Synnott J.M."/>
            <person name="Choo C."/>
            <person name="Paponov I."/>
            <person name="Finkler A."/>
            <person name="Soon Heng Tan C."/>
            <person name="Hutchins A.P."/>
            <person name="Weinmeier T."/>
            <person name="Rattei T."/>
            <person name="Chu J.S."/>
            <person name="Gimenez G."/>
            <person name="Irimia M."/>
            <person name="Rigden D.J."/>
            <person name="Fitzpatrick D.A."/>
            <person name="Lorenzo-Morales J."/>
            <person name="Bateman A."/>
            <person name="Chiu C.H."/>
            <person name="Tang P."/>
            <person name="Hegemann P."/>
            <person name="Fromm H."/>
            <person name="Raoult D."/>
            <person name="Greub G."/>
            <person name="Miranda-Saavedra D."/>
            <person name="Chen N."/>
            <person name="Nash P."/>
            <person name="Ginger M.L."/>
            <person name="Horn M."/>
            <person name="Schaap P."/>
            <person name="Caler L."/>
            <person name="Loftus B."/>
        </authorList>
    </citation>
    <scope>NUCLEOTIDE SEQUENCE [LARGE SCALE GENOMIC DNA]</scope>
    <source>
        <strain evidence="8 9">Neff</strain>
    </source>
</reference>
<feature type="chain" id="PRO_5003990365" evidence="6">
    <location>
        <begin position="25"/>
        <end position="481"/>
    </location>
</feature>
<feature type="signal peptide" evidence="6">
    <location>
        <begin position="1"/>
        <end position="24"/>
    </location>
</feature>
<evidence type="ECO:0000259" key="7">
    <source>
        <dbReference type="PROSITE" id="PS51387"/>
    </source>
</evidence>
<dbReference type="InterPro" id="IPR050416">
    <property type="entry name" value="FAD-linked_Oxidoreductase"/>
</dbReference>
<keyword evidence="4" id="KW-0274">FAD</keyword>
<keyword evidence="9" id="KW-1185">Reference proteome</keyword>
<protein>
    <submittedName>
        <fullName evidence="8">FAD binding domain containing protein</fullName>
    </submittedName>
</protein>
<dbReference type="InterPro" id="IPR016169">
    <property type="entry name" value="FAD-bd_PCMH_sub2"/>
</dbReference>